<dbReference type="SUPFAM" id="SSF52743">
    <property type="entry name" value="Subtilisin-like"/>
    <property type="match status" value="1"/>
</dbReference>
<dbReference type="AlphaFoldDB" id="A0A7D4BKZ1"/>
<dbReference type="InterPro" id="IPR023828">
    <property type="entry name" value="Peptidase_S8_Ser-AS"/>
</dbReference>
<accession>A0A7D4BKZ1</accession>
<dbReference type="Pfam" id="PF00082">
    <property type="entry name" value="Peptidase_S8"/>
    <property type="match status" value="1"/>
</dbReference>
<dbReference type="PIRSF" id="PIRSF037903">
    <property type="entry name" value="Subtilisin_rel_GFO_2223"/>
    <property type="match status" value="1"/>
</dbReference>
<evidence type="ECO:0000256" key="5">
    <source>
        <dbReference type="PROSITE-ProRule" id="PRU01240"/>
    </source>
</evidence>
<evidence type="ECO:0000256" key="4">
    <source>
        <dbReference type="ARBA" id="ARBA00022825"/>
    </source>
</evidence>
<reference evidence="9 10" key="1">
    <citation type="submission" date="2019-07" db="EMBL/GenBank/DDBJ databases">
        <title>Thalassofilum flectens gen. nov., sp. nov., a novel moderate thermophilic anaerobe from a shallow sea hot spring in Kunashir Island (Russia), representing a new family in the order Bacteroidales, and proposal of Thalassofilacea fam. nov.</title>
        <authorList>
            <person name="Kochetkova T.V."/>
            <person name="Podosokorskaya O.A."/>
            <person name="Novikov A."/>
            <person name="Elcheninov A.G."/>
            <person name="Toshchakov S.V."/>
            <person name="Kublanov I.V."/>
        </authorList>
    </citation>
    <scope>NUCLEOTIDE SEQUENCE [LARGE SCALE GENOMIC DNA]</scope>
    <source>
        <strain evidence="9 10">38-H</strain>
    </source>
</reference>
<dbReference type="Proteomes" id="UP000500961">
    <property type="component" value="Chromosome"/>
</dbReference>
<name>A0A7D4BKZ1_9BACT</name>
<dbReference type="InterPro" id="IPR050131">
    <property type="entry name" value="Peptidase_S8_subtilisin-like"/>
</dbReference>
<dbReference type="GO" id="GO:0006508">
    <property type="term" value="P:proteolysis"/>
    <property type="evidence" value="ECO:0007669"/>
    <property type="project" value="UniProtKB-KW"/>
</dbReference>
<dbReference type="PRINTS" id="PR00723">
    <property type="entry name" value="SUBTILISIN"/>
</dbReference>
<dbReference type="PROSITE" id="PS51892">
    <property type="entry name" value="SUBTILASE"/>
    <property type="match status" value="1"/>
</dbReference>
<evidence type="ECO:0000259" key="7">
    <source>
        <dbReference type="Pfam" id="PF00082"/>
    </source>
</evidence>
<keyword evidence="4 5" id="KW-0720">Serine protease</keyword>
<keyword evidence="2 5" id="KW-0645">Protease</keyword>
<evidence type="ECO:0000256" key="1">
    <source>
        <dbReference type="ARBA" id="ARBA00011073"/>
    </source>
</evidence>
<dbReference type="Gene3D" id="3.40.50.200">
    <property type="entry name" value="Peptidase S8/S53 domain"/>
    <property type="match status" value="1"/>
</dbReference>
<proteinExistence type="inferred from homology"/>
<evidence type="ECO:0000256" key="6">
    <source>
        <dbReference type="RuleBase" id="RU003355"/>
    </source>
</evidence>
<gene>
    <name evidence="9" type="ORF">FHG85_09955</name>
</gene>
<dbReference type="GO" id="GO:0004252">
    <property type="term" value="F:serine-type endopeptidase activity"/>
    <property type="evidence" value="ECO:0007669"/>
    <property type="project" value="UniProtKB-UniRule"/>
</dbReference>
<dbReference type="PROSITE" id="PS00136">
    <property type="entry name" value="SUBTILASE_ASP"/>
    <property type="match status" value="1"/>
</dbReference>
<dbReference type="CDD" id="cd07493">
    <property type="entry name" value="Peptidases_S8_9"/>
    <property type="match status" value="1"/>
</dbReference>
<dbReference type="InterPro" id="IPR000209">
    <property type="entry name" value="Peptidase_S8/S53_dom"/>
</dbReference>
<dbReference type="PANTHER" id="PTHR43806:SF67">
    <property type="entry name" value="EGF-LIKE DOMAIN-CONTAINING PROTEIN"/>
    <property type="match status" value="1"/>
</dbReference>
<dbReference type="Pfam" id="PF18962">
    <property type="entry name" value="Por_Secre_tail"/>
    <property type="match status" value="1"/>
</dbReference>
<organism evidence="9 10">
    <name type="scientific">Tenuifilum thalassicum</name>
    <dbReference type="NCBI Taxonomy" id="2590900"/>
    <lineage>
        <taxon>Bacteria</taxon>
        <taxon>Pseudomonadati</taxon>
        <taxon>Bacteroidota</taxon>
        <taxon>Bacteroidia</taxon>
        <taxon>Bacteroidales</taxon>
        <taxon>Tenuifilaceae</taxon>
        <taxon>Tenuifilum</taxon>
    </lineage>
</organism>
<dbReference type="InterPro" id="IPR026444">
    <property type="entry name" value="Secre_tail"/>
</dbReference>
<dbReference type="InterPro" id="IPR015500">
    <property type="entry name" value="Peptidase_S8_subtilisin-rel"/>
</dbReference>
<keyword evidence="10" id="KW-1185">Reference proteome</keyword>
<evidence type="ECO:0000259" key="8">
    <source>
        <dbReference type="Pfam" id="PF18962"/>
    </source>
</evidence>
<keyword evidence="3 5" id="KW-0378">Hydrolase</keyword>
<feature type="active site" description="Charge relay system" evidence="5">
    <location>
        <position position="402"/>
    </location>
</feature>
<sequence length="545" mass="59963">MMEQRFIKTTLLLIIFQCAFSPLLGQTKYFIAFTDKQNNLYSLDNPEKFLSSRAIERRTTQNIPITEEDLPVSNTYIEQLASLTTTIHYPLKWFNGVVATVDPNNIASIQDLPFVKSITKIYEPVKSQKQINTDWKTASEVLQTKKQSTSLNYGISFNQIAMHNGHLFHNNGYLGEGITIAILDAGFLNVNTHYAFDSLWANQQILGTRDFVDPSSNIFAEHYHGAMVLSTIGGYADGMLIGTAPKANFWLIRTEDANTEQLIEEYNWAAGAELADSAGVDIINSSLGYTEFDVQEQSHTYQDLDGQTTPITLAANIAASKGMVVVVSAGNEGSKPWHYISAPADSPNVLTVGAVDANKTIASFSSRGPTADGRIKPDVCAMGVNSVVAANDGSIGTNNGTSFSAPIMAGLVACFWQSNPSLTAKKIVEKVKDISSRYSAPDNTYGYGIPDFAQTLTFSQEYDFSEVKVWPNPFFNEINISLPGPAFNGKISIYNSLGTKIFSKSFQKYDNNYITIKISNEAPKGLYIIKVINGKHQLTTKCMKY</sequence>
<feature type="domain" description="Peptidase S8/S53" evidence="7">
    <location>
        <begin position="175"/>
        <end position="448"/>
    </location>
</feature>
<evidence type="ECO:0000313" key="10">
    <source>
        <dbReference type="Proteomes" id="UP000500961"/>
    </source>
</evidence>
<dbReference type="RefSeq" id="WP_173075439.1">
    <property type="nucleotide sequence ID" value="NZ_CP041345.1"/>
</dbReference>
<feature type="active site" description="Charge relay system" evidence="5">
    <location>
        <position position="224"/>
    </location>
</feature>
<comment type="similarity">
    <text evidence="1 5 6">Belongs to the peptidase S8 family.</text>
</comment>
<feature type="domain" description="Secretion system C-terminal sorting" evidence="8">
    <location>
        <begin position="469"/>
        <end position="542"/>
    </location>
</feature>
<evidence type="ECO:0000256" key="3">
    <source>
        <dbReference type="ARBA" id="ARBA00022801"/>
    </source>
</evidence>
<dbReference type="NCBIfam" id="TIGR04183">
    <property type="entry name" value="Por_Secre_tail"/>
    <property type="match status" value="1"/>
</dbReference>
<dbReference type="InterPro" id="IPR023827">
    <property type="entry name" value="Peptidase_S8_Asp-AS"/>
</dbReference>
<dbReference type="InterPro" id="IPR036852">
    <property type="entry name" value="Peptidase_S8/S53_dom_sf"/>
</dbReference>
<dbReference type="PANTHER" id="PTHR43806">
    <property type="entry name" value="PEPTIDASE S8"/>
    <property type="match status" value="1"/>
</dbReference>
<evidence type="ECO:0000313" key="9">
    <source>
        <dbReference type="EMBL" id="QKG80579.1"/>
    </source>
</evidence>
<protein>
    <submittedName>
        <fullName evidence="9">S8 family serine peptidase</fullName>
    </submittedName>
</protein>
<dbReference type="PROSITE" id="PS00138">
    <property type="entry name" value="SUBTILASE_SER"/>
    <property type="match status" value="1"/>
</dbReference>
<feature type="active site" description="Charge relay system" evidence="5">
    <location>
        <position position="184"/>
    </location>
</feature>
<evidence type="ECO:0000256" key="2">
    <source>
        <dbReference type="ARBA" id="ARBA00022670"/>
    </source>
</evidence>
<dbReference type="KEGG" id="ttz:FHG85_09955"/>
<dbReference type="InterPro" id="IPR017317">
    <property type="entry name" value="Pept_S8_subtilisin_bacteroid-2"/>
</dbReference>
<dbReference type="EMBL" id="CP041345">
    <property type="protein sequence ID" value="QKG80579.1"/>
    <property type="molecule type" value="Genomic_DNA"/>
</dbReference>